<gene>
    <name evidence="6" type="ORF">Cgig2_005777</name>
</gene>
<dbReference type="InterPro" id="IPR016181">
    <property type="entry name" value="Acyl_CoA_acyltransferase"/>
</dbReference>
<sequence>MRRFPSRLLLPWLLAALLDRLLLAFFLLTRTHLLSSALLLLLNPDLVSVFVQLVEASFSFMLGFVDCQVCGAVLPEDRSGVGLVRSGPGSGRSGLVRSRTDSRSVRSSVQERTFIVLDKQLVLGDFLHGQSHTEAMVGDVNIYMKDPEDPLLAEIEIMIAEPKRFGIGVVVAVFLGDCGLNEGGEFSSGHSRGKGLGKESVLMMMAFAVETLGIHTFCAKIGESNQASLDMFGKLGFKEVSFSDIFKEVSI</sequence>
<name>A0A9Q1Q9M9_9CARY</name>
<dbReference type="GO" id="GO:0008080">
    <property type="term" value="F:N-acetyltransferase activity"/>
    <property type="evidence" value="ECO:0007669"/>
    <property type="project" value="InterPro"/>
</dbReference>
<reference evidence="6" key="1">
    <citation type="submission" date="2022-04" db="EMBL/GenBank/DDBJ databases">
        <title>Carnegiea gigantea Genome sequencing and assembly v2.</title>
        <authorList>
            <person name="Copetti D."/>
            <person name="Sanderson M.J."/>
            <person name="Burquez A."/>
            <person name="Wojciechowski M.F."/>
        </authorList>
    </citation>
    <scope>NUCLEOTIDE SEQUENCE</scope>
    <source>
        <strain evidence="6">SGP5-SGP5p</strain>
        <tissue evidence="6">Aerial part</tissue>
    </source>
</reference>
<evidence type="ECO:0000313" key="7">
    <source>
        <dbReference type="Proteomes" id="UP001153076"/>
    </source>
</evidence>
<dbReference type="PANTHER" id="PTHR13256">
    <property type="entry name" value="N-ACETYLTRANSFERASE 9"/>
    <property type="match status" value="1"/>
</dbReference>
<dbReference type="Gene3D" id="3.40.630.30">
    <property type="match status" value="1"/>
</dbReference>
<dbReference type="InterPro" id="IPR000182">
    <property type="entry name" value="GNAT_dom"/>
</dbReference>
<evidence type="ECO:0000256" key="3">
    <source>
        <dbReference type="ARBA" id="ARBA00023315"/>
    </source>
</evidence>
<dbReference type="OrthoDB" id="5043642at2759"/>
<keyword evidence="3" id="KW-0012">Acyltransferase</keyword>
<dbReference type="PANTHER" id="PTHR13256:SF16">
    <property type="entry name" value="ALPHA_BETA-TUBULIN-N-ACETYLTRANSFERASE 9"/>
    <property type="match status" value="1"/>
</dbReference>
<dbReference type="Proteomes" id="UP001153076">
    <property type="component" value="Unassembled WGS sequence"/>
</dbReference>
<feature type="region of interest" description="Disordered" evidence="4">
    <location>
        <begin position="84"/>
        <end position="103"/>
    </location>
</feature>
<protein>
    <recommendedName>
        <fullName evidence="5">N-acetyltransferase domain-containing protein</fullName>
    </recommendedName>
</protein>
<feature type="domain" description="N-acetyltransferase" evidence="5">
    <location>
        <begin position="154"/>
        <end position="238"/>
    </location>
</feature>
<organism evidence="6 7">
    <name type="scientific">Carnegiea gigantea</name>
    <dbReference type="NCBI Taxonomy" id="171969"/>
    <lineage>
        <taxon>Eukaryota</taxon>
        <taxon>Viridiplantae</taxon>
        <taxon>Streptophyta</taxon>
        <taxon>Embryophyta</taxon>
        <taxon>Tracheophyta</taxon>
        <taxon>Spermatophyta</taxon>
        <taxon>Magnoliopsida</taxon>
        <taxon>eudicotyledons</taxon>
        <taxon>Gunneridae</taxon>
        <taxon>Pentapetalae</taxon>
        <taxon>Caryophyllales</taxon>
        <taxon>Cactineae</taxon>
        <taxon>Cactaceae</taxon>
        <taxon>Cactoideae</taxon>
        <taxon>Echinocereeae</taxon>
        <taxon>Carnegiea</taxon>
    </lineage>
</organism>
<dbReference type="AlphaFoldDB" id="A0A9Q1Q9M9"/>
<comment type="caution">
    <text evidence="6">The sequence shown here is derived from an EMBL/GenBank/DDBJ whole genome shotgun (WGS) entry which is preliminary data.</text>
</comment>
<accession>A0A9Q1Q9M9</accession>
<dbReference type="Pfam" id="PF13302">
    <property type="entry name" value="Acetyltransf_3"/>
    <property type="match status" value="1"/>
</dbReference>
<keyword evidence="7" id="KW-1185">Reference proteome</keyword>
<proteinExistence type="inferred from homology"/>
<comment type="similarity">
    <text evidence="1">Belongs to the acetyltransferase family. GNAT subfamily.</text>
</comment>
<evidence type="ECO:0000313" key="6">
    <source>
        <dbReference type="EMBL" id="KAJ8434098.1"/>
    </source>
</evidence>
<evidence type="ECO:0000256" key="1">
    <source>
        <dbReference type="ARBA" id="ARBA00009342"/>
    </source>
</evidence>
<dbReference type="InterPro" id="IPR039135">
    <property type="entry name" value="NAT9-like"/>
</dbReference>
<dbReference type="SUPFAM" id="SSF55729">
    <property type="entry name" value="Acyl-CoA N-acyltransferases (Nat)"/>
    <property type="match status" value="1"/>
</dbReference>
<evidence type="ECO:0000259" key="5">
    <source>
        <dbReference type="Pfam" id="PF13302"/>
    </source>
</evidence>
<evidence type="ECO:0000256" key="4">
    <source>
        <dbReference type="SAM" id="MobiDB-lite"/>
    </source>
</evidence>
<evidence type="ECO:0000256" key="2">
    <source>
        <dbReference type="ARBA" id="ARBA00022679"/>
    </source>
</evidence>
<dbReference type="EMBL" id="JAKOGI010000499">
    <property type="protein sequence ID" value="KAJ8434098.1"/>
    <property type="molecule type" value="Genomic_DNA"/>
</dbReference>
<keyword evidence="2" id="KW-0808">Transferase</keyword>